<evidence type="ECO:0000256" key="1">
    <source>
        <dbReference type="ARBA" id="ARBA00022527"/>
    </source>
</evidence>
<dbReference type="InterPro" id="IPR011009">
    <property type="entry name" value="Kinase-like_dom_sf"/>
</dbReference>
<evidence type="ECO:0000259" key="6">
    <source>
        <dbReference type="PROSITE" id="PS50011"/>
    </source>
</evidence>
<dbReference type="AlphaFoldDB" id="X6NHQ1"/>
<dbReference type="GO" id="GO:0004674">
    <property type="term" value="F:protein serine/threonine kinase activity"/>
    <property type="evidence" value="ECO:0007669"/>
    <property type="project" value="UniProtKB-KW"/>
</dbReference>
<dbReference type="PANTHER" id="PTHR43895">
    <property type="entry name" value="CALCIUM/CALMODULIN-DEPENDENT PROTEIN KINASE KINASE-RELATED"/>
    <property type="match status" value="1"/>
</dbReference>
<keyword evidence="4" id="KW-0418">Kinase</keyword>
<keyword evidence="1" id="KW-0723">Serine/threonine-protein kinase</keyword>
<evidence type="ECO:0000256" key="3">
    <source>
        <dbReference type="ARBA" id="ARBA00022741"/>
    </source>
</evidence>
<gene>
    <name evidence="7" type="ORF">RFI_11858</name>
</gene>
<keyword evidence="8" id="KW-1185">Reference proteome</keyword>
<dbReference type="InterPro" id="IPR000719">
    <property type="entry name" value="Prot_kinase_dom"/>
</dbReference>
<dbReference type="PANTHER" id="PTHR43895:SF150">
    <property type="entry name" value="SERINE_THREONINE-PROTEIN KINASE STK11"/>
    <property type="match status" value="1"/>
</dbReference>
<proteinExistence type="predicted"/>
<reference evidence="7 8" key="1">
    <citation type="journal article" date="2013" name="Curr. Biol.">
        <title>The Genome of the Foraminiferan Reticulomyxa filosa.</title>
        <authorList>
            <person name="Glockner G."/>
            <person name="Hulsmann N."/>
            <person name="Schleicher M."/>
            <person name="Noegel A.A."/>
            <person name="Eichinger L."/>
            <person name="Gallinger C."/>
            <person name="Pawlowski J."/>
            <person name="Sierra R."/>
            <person name="Euteneuer U."/>
            <person name="Pillet L."/>
            <person name="Moustafa A."/>
            <person name="Platzer M."/>
            <person name="Groth M."/>
            <person name="Szafranski K."/>
            <person name="Schliwa M."/>
        </authorList>
    </citation>
    <scope>NUCLEOTIDE SEQUENCE [LARGE SCALE GENOMIC DNA]</scope>
</reference>
<keyword evidence="3" id="KW-0547">Nucleotide-binding</keyword>
<keyword evidence="2" id="KW-0808">Transferase</keyword>
<dbReference type="EMBL" id="ASPP01008657">
    <property type="protein sequence ID" value="ETO25274.1"/>
    <property type="molecule type" value="Genomic_DNA"/>
</dbReference>
<comment type="caution">
    <text evidence="7">The sequence shown here is derived from an EMBL/GenBank/DDBJ whole genome shotgun (WGS) entry which is preliminary data.</text>
</comment>
<dbReference type="GO" id="GO:0007165">
    <property type="term" value="P:signal transduction"/>
    <property type="evidence" value="ECO:0007669"/>
    <property type="project" value="TreeGrafter"/>
</dbReference>
<protein>
    <recommendedName>
        <fullName evidence="6">Protein kinase domain-containing protein</fullName>
    </recommendedName>
</protein>
<evidence type="ECO:0000313" key="7">
    <source>
        <dbReference type="EMBL" id="ETO25274.1"/>
    </source>
</evidence>
<dbReference type="OrthoDB" id="5979581at2759"/>
<dbReference type="SMART" id="SM00220">
    <property type="entry name" value="S_TKc"/>
    <property type="match status" value="1"/>
</dbReference>
<dbReference type="Pfam" id="PF00069">
    <property type="entry name" value="Pkinase"/>
    <property type="match status" value="1"/>
</dbReference>
<keyword evidence="5" id="KW-0067">ATP-binding</keyword>
<accession>X6NHQ1</accession>
<dbReference type="PROSITE" id="PS50011">
    <property type="entry name" value="PROTEIN_KINASE_DOM"/>
    <property type="match status" value="1"/>
</dbReference>
<evidence type="ECO:0000256" key="4">
    <source>
        <dbReference type="ARBA" id="ARBA00022777"/>
    </source>
</evidence>
<dbReference type="GO" id="GO:0005524">
    <property type="term" value="F:ATP binding"/>
    <property type="evidence" value="ECO:0007669"/>
    <property type="project" value="UniProtKB-KW"/>
</dbReference>
<dbReference type="InterPro" id="IPR008266">
    <property type="entry name" value="Tyr_kinase_AS"/>
</dbReference>
<dbReference type="PROSITE" id="PS00109">
    <property type="entry name" value="PROTEIN_KINASE_TYR"/>
    <property type="match status" value="1"/>
</dbReference>
<evidence type="ECO:0000256" key="2">
    <source>
        <dbReference type="ARBA" id="ARBA00022679"/>
    </source>
</evidence>
<dbReference type="Gene3D" id="1.10.510.10">
    <property type="entry name" value="Transferase(Phosphotransferase) domain 1"/>
    <property type="match status" value="2"/>
</dbReference>
<evidence type="ECO:0000313" key="8">
    <source>
        <dbReference type="Proteomes" id="UP000023152"/>
    </source>
</evidence>
<evidence type="ECO:0000256" key="5">
    <source>
        <dbReference type="ARBA" id="ARBA00022840"/>
    </source>
</evidence>
<feature type="domain" description="Protein kinase" evidence="6">
    <location>
        <begin position="90"/>
        <end position="501"/>
    </location>
</feature>
<dbReference type="SUPFAM" id="SSF56112">
    <property type="entry name" value="Protein kinase-like (PK-like)"/>
    <property type="match status" value="1"/>
</dbReference>
<organism evidence="7 8">
    <name type="scientific">Reticulomyxa filosa</name>
    <dbReference type="NCBI Taxonomy" id="46433"/>
    <lineage>
        <taxon>Eukaryota</taxon>
        <taxon>Sar</taxon>
        <taxon>Rhizaria</taxon>
        <taxon>Retaria</taxon>
        <taxon>Foraminifera</taxon>
        <taxon>Monothalamids</taxon>
        <taxon>Reticulomyxidae</taxon>
        <taxon>Reticulomyxa</taxon>
    </lineage>
</organism>
<sequence length="560" mass="64311">MEQFTESKVDKEQMARPVPTQLHIVPGVPFLNNTTPNEGPTNIPSCQIHLHPLISQFSSCGYLAFNQRKNDIAKLGCFSNEAAVLKPRFDFPDKHLGNTLQGACYTARCFDRKDRQYRCVKAASKGLVLAKKSLKNVSVFENFLREQQLLRKLSAMKDCPNSICKLITHWECDLFYYFATEYCPGGNLFYYTIHVLHANPSAKKKRSNLFLFLLIQIVTFVVIQSKKNVFNFCCFFFLGTDWNQQAWMRAYPYTYCPKDCMYLRLRVIQKIFAQVVSAVEWLHSKNISHLDLSLENILVQNENVFDPQIQIIDFGVGVDFGELDDESGKEDVIEKGRSKRRRWNANVGKPGYKAFEVRMSDSNRRKVRLTEISSKRAAAIKQIQGNQAQAQSKTGELITEIAICDMLLNYVIDKTYDPFKADIWSMGVILFLLLFCRYPFHHADLDDSLFQIILQDKLLFWFMQQKALCWITAETFDVLNQMLKPEFLRIDMDRLFLHPFCKLTQNTSNHSSIHSVIVGDIEIAQTIVVLPASAIHSNATSHDTAVSSSTLTFLEKSNKM</sequence>
<dbReference type="Proteomes" id="UP000023152">
    <property type="component" value="Unassembled WGS sequence"/>
</dbReference>
<name>X6NHQ1_RETFI</name>